<feature type="domain" description="ABC transporter" evidence="8">
    <location>
        <begin position="333"/>
        <end position="558"/>
    </location>
</feature>
<evidence type="ECO:0000259" key="9">
    <source>
        <dbReference type="PROSITE" id="PS50929"/>
    </source>
</evidence>
<feature type="transmembrane region" description="Helical" evidence="7">
    <location>
        <begin position="12"/>
        <end position="35"/>
    </location>
</feature>
<dbReference type="RefSeq" id="WP_138189058.1">
    <property type="nucleotide sequence ID" value="NZ_LS992241.1"/>
</dbReference>
<dbReference type="SMART" id="SM00382">
    <property type="entry name" value="AAA"/>
    <property type="match status" value="1"/>
</dbReference>
<gene>
    <name evidence="10" type="ORF">PBLR_15893</name>
</gene>
<dbReference type="InterPro" id="IPR027417">
    <property type="entry name" value="P-loop_NTPase"/>
</dbReference>
<feature type="transmembrane region" description="Helical" evidence="7">
    <location>
        <begin position="133"/>
        <end position="152"/>
    </location>
</feature>
<dbReference type="InterPro" id="IPR036640">
    <property type="entry name" value="ABC1_TM_sf"/>
</dbReference>
<evidence type="ECO:0000259" key="8">
    <source>
        <dbReference type="PROSITE" id="PS50893"/>
    </source>
</evidence>
<dbReference type="InterPro" id="IPR003439">
    <property type="entry name" value="ABC_transporter-like_ATP-bd"/>
</dbReference>
<dbReference type="Pfam" id="PF00664">
    <property type="entry name" value="ABC_membrane"/>
    <property type="match status" value="1"/>
</dbReference>
<dbReference type="GO" id="GO:0005524">
    <property type="term" value="F:ATP binding"/>
    <property type="evidence" value="ECO:0007669"/>
    <property type="project" value="UniProtKB-KW"/>
</dbReference>
<dbReference type="Pfam" id="PF00005">
    <property type="entry name" value="ABC_tran"/>
    <property type="match status" value="1"/>
</dbReference>
<dbReference type="InterPro" id="IPR011527">
    <property type="entry name" value="ABC1_TM_dom"/>
</dbReference>
<evidence type="ECO:0000256" key="2">
    <source>
        <dbReference type="ARBA" id="ARBA00022692"/>
    </source>
</evidence>
<feature type="domain" description="ABC transmembrane type-1" evidence="9">
    <location>
        <begin position="20"/>
        <end position="300"/>
    </location>
</feature>
<keyword evidence="3" id="KW-0547">Nucleotide-binding</keyword>
<evidence type="ECO:0000256" key="4">
    <source>
        <dbReference type="ARBA" id="ARBA00022840"/>
    </source>
</evidence>
<sequence>MRKKNNVLVRYLIDMKFQVIIMVCLSLLLGLIEIYVPLLTQNIIDLGIMQHNFQYVLATTLILICIYIVNSITSALLNVLFAKLSIKVVANVKKDIFSSLLRFPLSFFDKNKTGYIISRVEEVDSLNSLFSPALMHFFNSLFSFVGAFIVVLYMKWELLLVVLLFIPVLLIITNKTSSRILKNSKELNESAAEAQGEIHENINGLAELKNFNLEAKKEGEIKRYINLLASKFMKRNILTVVGNESITLFTMVSRCVFILMISYYIIIGELTLGSYFSLLVYISSIYKPVQMYSSISLSIQPALAVLSRINFFWDNETENESHDLIDVGSIQSIEFHDVTFSYLDNDKPILNHISFCLSKGKKLYIYGPNGSGKTTIAKLLLGFYTDYQGDILINGKPLKGVNIHKLRKEIGVVSQKAQLYSGSVLDNIKLWNEDFSDQEVYDILSEYGLSEILTDEKYKDMCITELGKNLSGGQVQEIALARAVLKQPSLFIFDEPTSNLDQFKKQKFIEILNRLSGRLCIIITHDEYLMSRADPEEDLVIDLSRIKMKLGTWKDAKV</sequence>
<dbReference type="GO" id="GO:0140359">
    <property type="term" value="F:ABC-type transporter activity"/>
    <property type="evidence" value="ECO:0007669"/>
    <property type="project" value="InterPro"/>
</dbReference>
<dbReference type="AlphaFoldDB" id="A0A383RKT8"/>
<dbReference type="InterPro" id="IPR039421">
    <property type="entry name" value="Type_1_exporter"/>
</dbReference>
<protein>
    <submittedName>
        <fullName evidence="10">Uncharacterized protein</fullName>
    </submittedName>
</protein>
<evidence type="ECO:0000313" key="10">
    <source>
        <dbReference type="EMBL" id="SYX87463.1"/>
    </source>
</evidence>
<dbReference type="PANTHER" id="PTHR24221:SF654">
    <property type="entry name" value="ATP-BINDING CASSETTE SUB-FAMILY B MEMBER 6"/>
    <property type="match status" value="1"/>
</dbReference>
<evidence type="ECO:0000256" key="7">
    <source>
        <dbReference type="SAM" id="Phobius"/>
    </source>
</evidence>
<dbReference type="GO" id="GO:0034040">
    <property type="term" value="F:ATPase-coupled lipid transmembrane transporter activity"/>
    <property type="evidence" value="ECO:0007669"/>
    <property type="project" value="TreeGrafter"/>
</dbReference>
<evidence type="ECO:0000256" key="6">
    <source>
        <dbReference type="ARBA" id="ARBA00023136"/>
    </source>
</evidence>
<feature type="transmembrane region" description="Helical" evidence="7">
    <location>
        <begin position="158"/>
        <end position="174"/>
    </location>
</feature>
<dbReference type="PROSITE" id="PS50929">
    <property type="entry name" value="ABC_TM1F"/>
    <property type="match status" value="1"/>
</dbReference>
<evidence type="ECO:0000256" key="3">
    <source>
        <dbReference type="ARBA" id="ARBA00022741"/>
    </source>
</evidence>
<evidence type="ECO:0000256" key="5">
    <source>
        <dbReference type="ARBA" id="ARBA00022989"/>
    </source>
</evidence>
<evidence type="ECO:0000313" key="11">
    <source>
        <dbReference type="Proteomes" id="UP000304148"/>
    </source>
</evidence>
<keyword evidence="4" id="KW-0067">ATP-binding</keyword>
<proteinExistence type="predicted"/>
<organism evidence="10 11">
    <name type="scientific">Paenibacillus alvei</name>
    <name type="common">Bacillus alvei</name>
    <dbReference type="NCBI Taxonomy" id="44250"/>
    <lineage>
        <taxon>Bacteria</taxon>
        <taxon>Bacillati</taxon>
        <taxon>Bacillota</taxon>
        <taxon>Bacilli</taxon>
        <taxon>Bacillales</taxon>
        <taxon>Paenibacillaceae</taxon>
        <taxon>Paenibacillus</taxon>
    </lineage>
</organism>
<dbReference type="Gene3D" id="3.40.50.300">
    <property type="entry name" value="P-loop containing nucleotide triphosphate hydrolases"/>
    <property type="match status" value="1"/>
</dbReference>
<dbReference type="Proteomes" id="UP000304148">
    <property type="component" value="Chromosome"/>
</dbReference>
<dbReference type="GO" id="GO:0005886">
    <property type="term" value="C:plasma membrane"/>
    <property type="evidence" value="ECO:0007669"/>
    <property type="project" value="UniProtKB-SubCell"/>
</dbReference>
<dbReference type="SUPFAM" id="SSF52540">
    <property type="entry name" value="P-loop containing nucleoside triphosphate hydrolases"/>
    <property type="match status" value="1"/>
</dbReference>
<keyword evidence="6 7" id="KW-0472">Membrane</keyword>
<dbReference type="CDD" id="cd03228">
    <property type="entry name" value="ABCC_MRP_Like"/>
    <property type="match status" value="1"/>
</dbReference>
<name>A0A383RKT8_PAEAL</name>
<dbReference type="Gene3D" id="1.20.1560.10">
    <property type="entry name" value="ABC transporter type 1, transmembrane domain"/>
    <property type="match status" value="1"/>
</dbReference>
<dbReference type="PROSITE" id="PS50893">
    <property type="entry name" value="ABC_TRANSPORTER_2"/>
    <property type="match status" value="1"/>
</dbReference>
<dbReference type="EMBL" id="LS992241">
    <property type="protein sequence ID" value="SYX87463.1"/>
    <property type="molecule type" value="Genomic_DNA"/>
</dbReference>
<keyword evidence="2 7" id="KW-0812">Transmembrane</keyword>
<comment type="subcellular location">
    <subcellularLocation>
        <location evidence="1">Cell membrane</location>
        <topology evidence="1">Multi-pass membrane protein</topology>
    </subcellularLocation>
</comment>
<feature type="transmembrane region" description="Helical" evidence="7">
    <location>
        <begin position="55"/>
        <end position="81"/>
    </location>
</feature>
<dbReference type="PANTHER" id="PTHR24221">
    <property type="entry name" value="ATP-BINDING CASSETTE SUB-FAMILY B"/>
    <property type="match status" value="1"/>
</dbReference>
<dbReference type="SUPFAM" id="SSF90123">
    <property type="entry name" value="ABC transporter transmembrane region"/>
    <property type="match status" value="1"/>
</dbReference>
<reference evidence="11" key="1">
    <citation type="submission" date="2018-08" db="EMBL/GenBank/DDBJ databases">
        <authorList>
            <person name="Chevrot R."/>
        </authorList>
    </citation>
    <scope>NUCLEOTIDE SEQUENCE [LARGE SCALE GENOMIC DNA]</scope>
</reference>
<accession>A0A383RKT8</accession>
<dbReference type="InterPro" id="IPR003593">
    <property type="entry name" value="AAA+_ATPase"/>
</dbReference>
<dbReference type="CDD" id="cd07346">
    <property type="entry name" value="ABC_6TM_exporters"/>
    <property type="match status" value="1"/>
</dbReference>
<evidence type="ECO:0000256" key="1">
    <source>
        <dbReference type="ARBA" id="ARBA00004651"/>
    </source>
</evidence>
<dbReference type="GO" id="GO:0016887">
    <property type="term" value="F:ATP hydrolysis activity"/>
    <property type="evidence" value="ECO:0007669"/>
    <property type="project" value="InterPro"/>
</dbReference>
<keyword evidence="5 7" id="KW-1133">Transmembrane helix</keyword>